<dbReference type="AlphaFoldDB" id="A0A9P6CW90"/>
<keyword evidence="5" id="KW-0156">Chromatin regulator</keyword>
<evidence type="ECO:0000256" key="5">
    <source>
        <dbReference type="ARBA" id="ARBA00022853"/>
    </source>
</evidence>
<organism evidence="12 13">
    <name type="scientific">Pholiota conissans</name>
    <dbReference type="NCBI Taxonomy" id="109636"/>
    <lineage>
        <taxon>Eukaryota</taxon>
        <taxon>Fungi</taxon>
        <taxon>Dikarya</taxon>
        <taxon>Basidiomycota</taxon>
        <taxon>Agaricomycotina</taxon>
        <taxon>Agaricomycetes</taxon>
        <taxon>Agaricomycetidae</taxon>
        <taxon>Agaricales</taxon>
        <taxon>Agaricineae</taxon>
        <taxon>Strophariaceae</taxon>
        <taxon>Pholiota</taxon>
    </lineage>
</organism>
<dbReference type="Proteomes" id="UP000807469">
    <property type="component" value="Unassembled WGS sequence"/>
</dbReference>
<dbReference type="EMBL" id="MU155384">
    <property type="protein sequence ID" value="KAF9474338.1"/>
    <property type="molecule type" value="Genomic_DNA"/>
</dbReference>
<evidence type="ECO:0000256" key="7">
    <source>
        <dbReference type="ARBA" id="ARBA00023163"/>
    </source>
</evidence>
<evidence type="ECO:0000313" key="13">
    <source>
        <dbReference type="Proteomes" id="UP000807469"/>
    </source>
</evidence>
<feature type="region of interest" description="Disordered" evidence="10">
    <location>
        <begin position="542"/>
        <end position="592"/>
    </location>
</feature>
<dbReference type="PANTHER" id="PTHR10625">
    <property type="entry name" value="HISTONE DEACETYLASE HDAC1-RELATED"/>
    <property type="match status" value="1"/>
</dbReference>
<dbReference type="GO" id="GO:0070210">
    <property type="term" value="C:Rpd3L-Expanded complex"/>
    <property type="evidence" value="ECO:0007669"/>
    <property type="project" value="TreeGrafter"/>
</dbReference>
<comment type="caution">
    <text evidence="12">The sequence shown here is derived from an EMBL/GenBank/DDBJ whole genome shotgun (WGS) entry which is preliminary data.</text>
</comment>
<dbReference type="OrthoDB" id="1918432at2759"/>
<dbReference type="GO" id="GO:0031507">
    <property type="term" value="P:heterochromatin formation"/>
    <property type="evidence" value="ECO:0007669"/>
    <property type="project" value="TreeGrafter"/>
</dbReference>
<comment type="subcellular location">
    <subcellularLocation>
        <location evidence="1">Nucleus</location>
    </subcellularLocation>
</comment>
<dbReference type="SUPFAM" id="SSF52768">
    <property type="entry name" value="Arginase/deacetylase"/>
    <property type="match status" value="1"/>
</dbReference>
<gene>
    <name evidence="12" type="ORF">BDN70DRAFT_884905</name>
</gene>
<feature type="domain" description="Histone deacetylase" evidence="11">
    <location>
        <begin position="23"/>
        <end position="312"/>
    </location>
</feature>
<feature type="compositionally biased region" description="Acidic residues" evidence="10">
    <location>
        <begin position="563"/>
        <end position="592"/>
    </location>
</feature>
<feature type="compositionally biased region" description="Low complexity" evidence="10">
    <location>
        <begin position="436"/>
        <end position="464"/>
    </location>
</feature>
<evidence type="ECO:0000256" key="4">
    <source>
        <dbReference type="ARBA" id="ARBA00022801"/>
    </source>
</evidence>
<keyword evidence="7" id="KW-0804">Transcription</keyword>
<dbReference type="FunFam" id="3.40.800.20:FF:000001">
    <property type="entry name" value="Histone deacetylase"/>
    <property type="match status" value="1"/>
</dbReference>
<protein>
    <recommendedName>
        <fullName evidence="2">histone deacetylase</fullName>
        <ecNumber evidence="2">3.5.1.98</ecNumber>
    </recommendedName>
</protein>
<dbReference type="PRINTS" id="PR01270">
    <property type="entry name" value="HDASUPER"/>
</dbReference>
<dbReference type="PRINTS" id="PR01271">
    <property type="entry name" value="HISDACETLASE"/>
</dbReference>
<dbReference type="InterPro" id="IPR037138">
    <property type="entry name" value="His_deacetylse_dom_sf"/>
</dbReference>
<dbReference type="EC" id="3.5.1.98" evidence="2"/>
<dbReference type="GO" id="GO:0032221">
    <property type="term" value="C:Rpd3S complex"/>
    <property type="evidence" value="ECO:0007669"/>
    <property type="project" value="UniProtKB-ARBA"/>
</dbReference>
<keyword evidence="8" id="KW-0539">Nucleus</keyword>
<evidence type="ECO:0000256" key="9">
    <source>
        <dbReference type="ARBA" id="ARBA00061569"/>
    </source>
</evidence>
<reference evidence="12" key="1">
    <citation type="submission" date="2020-11" db="EMBL/GenBank/DDBJ databases">
        <authorList>
            <consortium name="DOE Joint Genome Institute"/>
            <person name="Ahrendt S."/>
            <person name="Riley R."/>
            <person name="Andreopoulos W."/>
            <person name="Labutti K."/>
            <person name="Pangilinan J."/>
            <person name="Ruiz-Duenas F.J."/>
            <person name="Barrasa J.M."/>
            <person name="Sanchez-Garcia M."/>
            <person name="Camarero S."/>
            <person name="Miyauchi S."/>
            <person name="Serrano A."/>
            <person name="Linde D."/>
            <person name="Babiker R."/>
            <person name="Drula E."/>
            <person name="Ayuso-Fernandez I."/>
            <person name="Pacheco R."/>
            <person name="Padilla G."/>
            <person name="Ferreira P."/>
            <person name="Barriuso J."/>
            <person name="Kellner H."/>
            <person name="Castanera R."/>
            <person name="Alfaro M."/>
            <person name="Ramirez L."/>
            <person name="Pisabarro A.G."/>
            <person name="Kuo A."/>
            <person name="Tritt A."/>
            <person name="Lipzen A."/>
            <person name="He G."/>
            <person name="Yan M."/>
            <person name="Ng V."/>
            <person name="Cullen D."/>
            <person name="Martin F."/>
            <person name="Rosso M.-N."/>
            <person name="Henrissat B."/>
            <person name="Hibbett D."/>
            <person name="Martinez A.T."/>
            <person name="Grigoriev I.V."/>
        </authorList>
    </citation>
    <scope>NUCLEOTIDE SEQUENCE</scope>
    <source>
        <strain evidence="12">CIRM-BRFM 674</strain>
    </source>
</reference>
<evidence type="ECO:0000256" key="10">
    <source>
        <dbReference type="SAM" id="MobiDB-lite"/>
    </source>
</evidence>
<keyword evidence="3" id="KW-0678">Repressor</keyword>
<evidence type="ECO:0000313" key="12">
    <source>
        <dbReference type="EMBL" id="KAF9474338.1"/>
    </source>
</evidence>
<feature type="compositionally biased region" description="Acidic residues" evidence="10">
    <location>
        <begin position="424"/>
        <end position="435"/>
    </location>
</feature>
<sequence length="592" mass="66022">MSNRKVTYYYDPDVGAYTYGLGHLMKPHRMRITHELATAYGMLNKMHVLRPKRATAADMTAFHTDEYINFLSTVTPETVERMSSQKSRFLFGDDNPAFEGVFEFCSISAGGSICASNRLASGAADIAINWAGGLHHAKKREAAGFCYINDIVLGILELLRTYPRVLYIDIDCHHGDGVEEAFYTTDRVMTCSFHKFGEFFPGTGTQEDIGCGKGKGYAVNVPLKDGITDESFKSVFDPVIAKILEVFRPSAVVLQCGADSLAGDKLGCLNLSMQGHAHCVQFLRDANVPLILLGGGGYTVKNVAKAWTYETACALGIENEIDLNLPWNQYFEWFGPTYRLEVPENNMDDMNVKEGSLDAIRVKALEQLQRLKGPPSVQMQDVPRESVGQHLGFSFGKHEEPRDELDDNLAQHSRYLYSIQEVESTVDSDESDSSDTDGSTSTANWRRTPYRSSSVSSRINRQSSQTFPSALERKRMSIVTGKYYEIPIDENGFGHYDHTAVPEKGTKRRFFQNTGWDEIGILIDDTINTRTEILNGYQGEEHADGFLDDLSGTAERGGNETMDYVDGDEEEEEEDEDEGDVDDEDADMSIDS</sequence>
<evidence type="ECO:0000256" key="2">
    <source>
        <dbReference type="ARBA" id="ARBA00012111"/>
    </source>
</evidence>
<evidence type="ECO:0000259" key="11">
    <source>
        <dbReference type="Pfam" id="PF00850"/>
    </source>
</evidence>
<dbReference type="CDD" id="cd09991">
    <property type="entry name" value="HDAC_classI"/>
    <property type="match status" value="1"/>
</dbReference>
<evidence type="ECO:0000256" key="3">
    <source>
        <dbReference type="ARBA" id="ARBA00022491"/>
    </source>
</evidence>
<dbReference type="Gene3D" id="3.40.800.20">
    <property type="entry name" value="Histone deacetylase domain"/>
    <property type="match status" value="1"/>
</dbReference>
<evidence type="ECO:0000256" key="8">
    <source>
        <dbReference type="ARBA" id="ARBA00023242"/>
    </source>
</evidence>
<keyword evidence="4" id="KW-0378">Hydrolase</keyword>
<dbReference type="PANTHER" id="PTHR10625:SF2">
    <property type="entry name" value="HISTONE DEACETYLASE"/>
    <property type="match status" value="1"/>
</dbReference>
<comment type="similarity">
    <text evidence="9">Belongs to the histone deacetylase family. HD Type 1 subfamily.</text>
</comment>
<accession>A0A9P6CW90</accession>
<evidence type="ECO:0000256" key="1">
    <source>
        <dbReference type="ARBA" id="ARBA00004123"/>
    </source>
</evidence>
<keyword evidence="6" id="KW-0805">Transcription regulation</keyword>
<feature type="region of interest" description="Disordered" evidence="10">
    <location>
        <begin position="422"/>
        <end position="468"/>
    </location>
</feature>
<proteinExistence type="inferred from homology"/>
<name>A0A9P6CW90_9AGAR</name>
<dbReference type="InterPro" id="IPR000286">
    <property type="entry name" value="HDACs"/>
</dbReference>
<evidence type="ECO:0000256" key="6">
    <source>
        <dbReference type="ARBA" id="ARBA00023015"/>
    </source>
</evidence>
<dbReference type="InterPro" id="IPR003084">
    <property type="entry name" value="HDAC_I/II"/>
</dbReference>
<dbReference type="Pfam" id="PF00850">
    <property type="entry name" value="Hist_deacetyl"/>
    <property type="match status" value="1"/>
</dbReference>
<dbReference type="InterPro" id="IPR023696">
    <property type="entry name" value="Ureohydrolase_dom_sf"/>
</dbReference>
<dbReference type="GO" id="GO:0141221">
    <property type="term" value="F:histone deacetylase activity, hydrolytic mechanism"/>
    <property type="evidence" value="ECO:0007669"/>
    <property type="project" value="UniProtKB-EC"/>
</dbReference>
<dbReference type="InterPro" id="IPR023801">
    <property type="entry name" value="His_deacetylse_dom"/>
</dbReference>
<keyword evidence="13" id="KW-1185">Reference proteome</keyword>